<dbReference type="GO" id="GO:0055085">
    <property type="term" value="P:transmembrane transport"/>
    <property type="evidence" value="ECO:0007669"/>
    <property type="project" value="InterPro"/>
</dbReference>
<dbReference type="Proteomes" id="UP000654482">
    <property type="component" value="Unassembled WGS sequence"/>
</dbReference>
<feature type="transmembrane region" description="Helical" evidence="6">
    <location>
        <begin position="20"/>
        <end position="43"/>
    </location>
</feature>
<dbReference type="Gene3D" id="1.10.287.1260">
    <property type="match status" value="1"/>
</dbReference>
<feature type="transmembrane region" description="Helical" evidence="6">
    <location>
        <begin position="75"/>
        <end position="97"/>
    </location>
</feature>
<evidence type="ECO:0000256" key="1">
    <source>
        <dbReference type="ARBA" id="ARBA00004141"/>
    </source>
</evidence>
<dbReference type="InterPro" id="IPR010920">
    <property type="entry name" value="LSM_dom_sf"/>
</dbReference>
<dbReference type="AlphaFoldDB" id="A0A8J7DWY5"/>
<evidence type="ECO:0000256" key="5">
    <source>
        <dbReference type="ARBA" id="ARBA00023136"/>
    </source>
</evidence>
<organism evidence="8 9">
    <name type="scientific">Lusitaniella coriacea LEGE 07157</name>
    <dbReference type="NCBI Taxonomy" id="945747"/>
    <lineage>
        <taxon>Bacteria</taxon>
        <taxon>Bacillati</taxon>
        <taxon>Cyanobacteriota</taxon>
        <taxon>Cyanophyceae</taxon>
        <taxon>Spirulinales</taxon>
        <taxon>Lusitaniellaceae</taxon>
        <taxon>Lusitaniella</taxon>
    </lineage>
</organism>
<dbReference type="GO" id="GO:0016020">
    <property type="term" value="C:membrane"/>
    <property type="evidence" value="ECO:0007669"/>
    <property type="project" value="UniProtKB-SubCell"/>
</dbReference>
<dbReference type="InterPro" id="IPR023408">
    <property type="entry name" value="MscS_beta-dom_sf"/>
</dbReference>
<dbReference type="SUPFAM" id="SSF50182">
    <property type="entry name" value="Sm-like ribonucleoproteins"/>
    <property type="match status" value="1"/>
</dbReference>
<evidence type="ECO:0000256" key="3">
    <source>
        <dbReference type="ARBA" id="ARBA00022692"/>
    </source>
</evidence>
<evidence type="ECO:0000259" key="7">
    <source>
        <dbReference type="Pfam" id="PF00924"/>
    </source>
</evidence>
<evidence type="ECO:0000256" key="6">
    <source>
        <dbReference type="SAM" id="Phobius"/>
    </source>
</evidence>
<dbReference type="PANTHER" id="PTHR30566:SF5">
    <property type="entry name" value="MECHANOSENSITIVE ION CHANNEL PROTEIN 1, MITOCHONDRIAL-RELATED"/>
    <property type="match status" value="1"/>
</dbReference>
<keyword evidence="5 6" id="KW-0472">Membrane</keyword>
<evidence type="ECO:0000313" key="8">
    <source>
        <dbReference type="EMBL" id="MBE9116736.1"/>
    </source>
</evidence>
<dbReference type="Gene3D" id="2.30.30.60">
    <property type="match status" value="1"/>
</dbReference>
<dbReference type="EMBL" id="JADEWZ010000017">
    <property type="protein sequence ID" value="MBE9116736.1"/>
    <property type="molecule type" value="Genomic_DNA"/>
</dbReference>
<gene>
    <name evidence="8" type="ORF">IQ249_12580</name>
</gene>
<dbReference type="PANTHER" id="PTHR30566">
    <property type="entry name" value="YNAI-RELATED MECHANOSENSITIVE ION CHANNEL"/>
    <property type="match status" value="1"/>
</dbReference>
<dbReference type="RefSeq" id="WP_194029829.1">
    <property type="nucleotide sequence ID" value="NZ_JADEWZ010000017.1"/>
</dbReference>
<feature type="domain" description="Mechanosensitive ion channel MscS" evidence="7">
    <location>
        <begin position="193"/>
        <end position="261"/>
    </location>
</feature>
<feature type="transmembrane region" description="Helical" evidence="6">
    <location>
        <begin position="170"/>
        <end position="189"/>
    </location>
</feature>
<comment type="subcellular location">
    <subcellularLocation>
        <location evidence="1">Membrane</location>
        <topology evidence="1">Multi-pass membrane protein</topology>
    </subcellularLocation>
</comment>
<name>A0A8J7DWY5_9CYAN</name>
<feature type="transmembrane region" description="Helical" evidence="6">
    <location>
        <begin position="143"/>
        <end position="164"/>
    </location>
</feature>
<comment type="caution">
    <text evidence="8">The sequence shown here is derived from an EMBL/GenBank/DDBJ whole genome shotgun (WGS) entry which is preliminary data.</text>
</comment>
<keyword evidence="3 6" id="KW-0812">Transmembrane</keyword>
<dbReference type="Pfam" id="PF00924">
    <property type="entry name" value="MS_channel_2nd"/>
    <property type="match status" value="1"/>
</dbReference>
<accession>A0A8J7DWY5</accession>
<comment type="similarity">
    <text evidence="2">Belongs to the MscS (TC 1.A.23) family.</text>
</comment>
<protein>
    <submittedName>
        <fullName evidence="8">Mechanosensitive ion channel</fullName>
    </submittedName>
</protein>
<keyword evidence="9" id="KW-1185">Reference proteome</keyword>
<sequence>MNYGSDVLGANIDLPEALRASTALLLGTITFLSFLLVTGLSYLQFPKIARLFSTSLSSTEVQGIYQIVVSPYQGWLNWIVVVTITDIILLNVPLPIWLRLFEFLISFLIALNVSFLGFKLITKVFDSYLLGVALENKDKINSELLVLAKFICNALVVLIVIFIFAQTHQINVLGLIASLGVGGVAIAFASQKVLEQILWSIVLYIDRPFTVDDYIHLPDSTLGRVESIGWRSTKIRLSGKNTLVIVPNSQIAQSSIENLTRARRVISIVNLTFFRSMSEEEKALIEQLILDSTKDILGIDHRLTQIRFEDLTDASKQDYVQTQLIFYILGAAESSMELRQNLLEIARENIIERLQDYGLDFNFEEKTLEIAQPMNI</sequence>
<evidence type="ECO:0000256" key="2">
    <source>
        <dbReference type="ARBA" id="ARBA00008017"/>
    </source>
</evidence>
<dbReference type="InterPro" id="IPR006685">
    <property type="entry name" value="MscS_channel_2nd"/>
</dbReference>
<proteinExistence type="inferred from homology"/>
<evidence type="ECO:0000313" key="9">
    <source>
        <dbReference type="Proteomes" id="UP000654482"/>
    </source>
</evidence>
<evidence type="ECO:0000256" key="4">
    <source>
        <dbReference type="ARBA" id="ARBA00022989"/>
    </source>
</evidence>
<keyword evidence="4 6" id="KW-1133">Transmembrane helix</keyword>
<dbReference type="SUPFAM" id="SSF82861">
    <property type="entry name" value="Mechanosensitive channel protein MscS (YggB), transmembrane region"/>
    <property type="match status" value="1"/>
</dbReference>
<feature type="transmembrane region" description="Helical" evidence="6">
    <location>
        <begin position="103"/>
        <end position="122"/>
    </location>
</feature>
<dbReference type="InterPro" id="IPR011014">
    <property type="entry name" value="MscS_channel_TM-2"/>
</dbReference>
<reference evidence="8" key="1">
    <citation type="submission" date="2020-10" db="EMBL/GenBank/DDBJ databases">
        <authorList>
            <person name="Castelo-Branco R."/>
            <person name="Eusebio N."/>
            <person name="Adriana R."/>
            <person name="Vieira A."/>
            <person name="Brugerolle De Fraissinette N."/>
            <person name="Rezende De Castro R."/>
            <person name="Schneider M.P."/>
            <person name="Vasconcelos V."/>
            <person name="Leao P.N."/>
        </authorList>
    </citation>
    <scope>NUCLEOTIDE SEQUENCE</scope>
    <source>
        <strain evidence="8">LEGE 07157</strain>
    </source>
</reference>